<organism evidence="21 22">
    <name type="scientific">Marilutibacter alkalisoli</name>
    <dbReference type="NCBI Taxonomy" id="2591633"/>
    <lineage>
        <taxon>Bacteria</taxon>
        <taxon>Pseudomonadati</taxon>
        <taxon>Pseudomonadota</taxon>
        <taxon>Gammaproteobacteria</taxon>
        <taxon>Lysobacterales</taxon>
        <taxon>Lysobacteraceae</taxon>
        <taxon>Marilutibacter</taxon>
    </lineage>
</organism>
<dbReference type="GO" id="GO:0008413">
    <property type="term" value="F:8-oxo-7,8-dihydroguanosine triphosphate pyrophosphatase activity"/>
    <property type="evidence" value="ECO:0007669"/>
    <property type="project" value="InterPro"/>
</dbReference>
<evidence type="ECO:0000256" key="18">
    <source>
        <dbReference type="PIRSR" id="PIRSR603561-2"/>
    </source>
</evidence>
<feature type="binding site" evidence="17">
    <location>
        <position position="30"/>
    </location>
    <ligand>
        <name>8-oxo-dGTP</name>
        <dbReference type="ChEBI" id="CHEBI:77896"/>
    </ligand>
</feature>
<dbReference type="CDD" id="cd03425">
    <property type="entry name" value="NUDIX_MutT_NudA_like"/>
    <property type="match status" value="1"/>
</dbReference>
<keyword evidence="4" id="KW-0235">DNA replication</keyword>
<feature type="domain" description="Nudix hydrolase" evidence="20">
    <location>
        <begin position="8"/>
        <end position="137"/>
    </location>
</feature>
<dbReference type="AlphaFoldDB" id="A0A514BU58"/>
<dbReference type="NCBIfam" id="NF006530">
    <property type="entry name" value="PRK08999.1"/>
    <property type="match status" value="1"/>
</dbReference>
<keyword evidence="22" id="KW-1185">Reference proteome</keyword>
<dbReference type="GO" id="GO:0044716">
    <property type="term" value="F:8-oxo-GDP phosphatase activity"/>
    <property type="evidence" value="ECO:0007669"/>
    <property type="project" value="TreeGrafter"/>
</dbReference>
<evidence type="ECO:0000256" key="1">
    <source>
        <dbReference type="ARBA" id="ARBA00001946"/>
    </source>
</evidence>
<dbReference type="GO" id="GO:0044715">
    <property type="term" value="F:8-oxo-dGDP phosphatase activity"/>
    <property type="evidence" value="ECO:0007669"/>
    <property type="project" value="TreeGrafter"/>
</dbReference>
<dbReference type="EC" id="3.6.1.55" evidence="12"/>
<comment type="catalytic activity">
    <reaction evidence="11">
        <text>8-oxo-GTP + H2O = 8-oxo-GMP + diphosphate + H(+)</text>
        <dbReference type="Rhea" id="RHEA:67616"/>
        <dbReference type="ChEBI" id="CHEBI:15377"/>
        <dbReference type="ChEBI" id="CHEBI:15378"/>
        <dbReference type="ChEBI" id="CHEBI:33019"/>
        <dbReference type="ChEBI" id="CHEBI:143553"/>
        <dbReference type="ChEBI" id="CHEBI:145694"/>
    </reaction>
</comment>
<dbReference type="GO" id="GO:0035539">
    <property type="term" value="F:8-oxo-7,8-dihydrodeoxyguanosine triphosphate pyrophosphatase activity"/>
    <property type="evidence" value="ECO:0007669"/>
    <property type="project" value="UniProtKB-EC"/>
</dbReference>
<dbReference type="InterPro" id="IPR015797">
    <property type="entry name" value="NUDIX_hydrolase-like_dom_sf"/>
</dbReference>
<keyword evidence="9" id="KW-0234">DNA repair</keyword>
<evidence type="ECO:0000313" key="22">
    <source>
        <dbReference type="Proteomes" id="UP000317199"/>
    </source>
</evidence>
<dbReference type="PROSITE" id="PS00893">
    <property type="entry name" value="NUDIX_BOX"/>
    <property type="match status" value="1"/>
</dbReference>
<dbReference type="InterPro" id="IPR036206">
    <property type="entry name" value="ThiamineP_synth_sf"/>
</dbReference>
<evidence type="ECO:0000256" key="5">
    <source>
        <dbReference type="ARBA" id="ARBA00022723"/>
    </source>
</evidence>
<dbReference type="GO" id="GO:0009228">
    <property type="term" value="P:thiamine biosynthetic process"/>
    <property type="evidence" value="ECO:0007669"/>
    <property type="project" value="UniProtKB-KW"/>
</dbReference>
<dbReference type="GO" id="GO:0006260">
    <property type="term" value="P:DNA replication"/>
    <property type="evidence" value="ECO:0007669"/>
    <property type="project" value="UniProtKB-KW"/>
</dbReference>
<dbReference type="InterPro" id="IPR003561">
    <property type="entry name" value="Mutator_MutT"/>
</dbReference>
<dbReference type="Gene3D" id="3.90.79.10">
    <property type="entry name" value="Nucleoside Triphosphate Pyrophosphohydrolase"/>
    <property type="match status" value="1"/>
</dbReference>
<name>A0A514BU58_9GAMM</name>
<dbReference type="PANTHER" id="PTHR47707">
    <property type="entry name" value="8-OXO-DGTP DIPHOSPHATASE"/>
    <property type="match status" value="1"/>
</dbReference>
<keyword evidence="7 19" id="KW-0378">Hydrolase</keyword>
<dbReference type="InterPro" id="IPR022998">
    <property type="entry name" value="ThiamineP_synth_TenI"/>
</dbReference>
<dbReference type="InterPro" id="IPR047127">
    <property type="entry name" value="MutT-like"/>
</dbReference>
<evidence type="ECO:0000256" key="13">
    <source>
        <dbReference type="ARBA" id="ARBA00040794"/>
    </source>
</evidence>
<evidence type="ECO:0000256" key="2">
    <source>
        <dbReference type="ARBA" id="ARBA00005582"/>
    </source>
</evidence>
<dbReference type="PROSITE" id="PS51462">
    <property type="entry name" value="NUDIX"/>
    <property type="match status" value="1"/>
</dbReference>
<dbReference type="InterPro" id="IPR020476">
    <property type="entry name" value="Nudix_hydrolase"/>
</dbReference>
<evidence type="ECO:0000256" key="4">
    <source>
        <dbReference type="ARBA" id="ARBA00022705"/>
    </source>
</evidence>
<dbReference type="RefSeq" id="WP_141624276.1">
    <property type="nucleotide sequence ID" value="NZ_CP041242.1"/>
</dbReference>
<sequence length="326" mass="35198">MADSESRMRTVDVVAAVIRDARGRVLLTRRTEGKDFAGRWEFPGGKRKRGESPEDALVRELREELGIEAEPGPHLITVPQLYPDKHLYLDVRAVVDWHGSPRGREQQAMAWVTMEKLARYTMPPADLPVVAALQQPAHYLVTPTPGEDDASWLEALDAALAGGVQRVQLRAPGLDPARWQRLATAAAKRCRKAGAEVLVNGGVELARTLASGIHLTAAQLLANKRRPLPAGQRVGASCHTLEELRHAQAIGCDFAVLGPVKPTASHPGVDGIGWDRFASLRKHVSLPLYAIGGLGPDDLAEARRHGAQGIAAITALWPALTPTPLP</sequence>
<evidence type="ECO:0000256" key="3">
    <source>
        <dbReference type="ARBA" id="ARBA00022457"/>
    </source>
</evidence>
<gene>
    <name evidence="21" type="ORF">FKV23_13265</name>
</gene>
<feature type="binding site" evidence="18">
    <location>
        <position position="64"/>
    </location>
    <ligand>
        <name>Mg(2+)</name>
        <dbReference type="ChEBI" id="CHEBI:18420"/>
    </ligand>
</feature>
<accession>A0A514BU58</accession>
<evidence type="ECO:0000256" key="14">
    <source>
        <dbReference type="ARBA" id="ARBA00041592"/>
    </source>
</evidence>
<keyword evidence="3" id="KW-0515">Mutator protein</keyword>
<dbReference type="Proteomes" id="UP000317199">
    <property type="component" value="Chromosome"/>
</dbReference>
<evidence type="ECO:0000313" key="21">
    <source>
        <dbReference type="EMBL" id="QDH70944.1"/>
    </source>
</evidence>
<keyword evidence="8 18" id="KW-0460">Magnesium</keyword>
<comment type="catalytic activity">
    <reaction evidence="10">
        <text>8-oxo-dGTP + H2O = 8-oxo-dGMP + diphosphate + H(+)</text>
        <dbReference type="Rhea" id="RHEA:31575"/>
        <dbReference type="ChEBI" id="CHEBI:15377"/>
        <dbReference type="ChEBI" id="CHEBI:15378"/>
        <dbReference type="ChEBI" id="CHEBI:33019"/>
        <dbReference type="ChEBI" id="CHEBI:63224"/>
        <dbReference type="ChEBI" id="CHEBI:77896"/>
        <dbReference type="EC" id="3.6.1.55"/>
    </reaction>
</comment>
<proteinExistence type="inferred from homology"/>
<evidence type="ECO:0000256" key="15">
    <source>
        <dbReference type="ARBA" id="ARBA00041979"/>
    </source>
</evidence>
<evidence type="ECO:0000259" key="20">
    <source>
        <dbReference type="PROSITE" id="PS51462"/>
    </source>
</evidence>
<dbReference type="Pfam" id="PF00293">
    <property type="entry name" value="NUDIX"/>
    <property type="match status" value="1"/>
</dbReference>
<dbReference type="GO" id="GO:0006281">
    <property type="term" value="P:DNA repair"/>
    <property type="evidence" value="ECO:0007669"/>
    <property type="project" value="UniProtKB-KW"/>
</dbReference>
<keyword evidence="5 18" id="KW-0479">Metal-binding</keyword>
<dbReference type="InterPro" id="IPR020084">
    <property type="entry name" value="NUDIX_hydrolase_CS"/>
</dbReference>
<dbReference type="EMBL" id="CP041242">
    <property type="protein sequence ID" value="QDH70944.1"/>
    <property type="molecule type" value="Genomic_DNA"/>
</dbReference>
<evidence type="ECO:0000256" key="10">
    <source>
        <dbReference type="ARBA" id="ARBA00035861"/>
    </source>
</evidence>
<dbReference type="Pfam" id="PF02581">
    <property type="entry name" value="TMP-TENI"/>
    <property type="match status" value="1"/>
</dbReference>
<evidence type="ECO:0000256" key="7">
    <source>
        <dbReference type="ARBA" id="ARBA00022801"/>
    </source>
</evidence>
<dbReference type="OrthoDB" id="9810648at2"/>
<comment type="similarity">
    <text evidence="2 19">Belongs to the Nudix hydrolase family.</text>
</comment>
<dbReference type="NCBIfam" id="TIGR00586">
    <property type="entry name" value="mutt"/>
    <property type="match status" value="1"/>
</dbReference>
<evidence type="ECO:0000256" key="6">
    <source>
        <dbReference type="ARBA" id="ARBA00022763"/>
    </source>
</evidence>
<dbReference type="InterPro" id="IPR013785">
    <property type="entry name" value="Aldolase_TIM"/>
</dbReference>
<dbReference type="InterPro" id="IPR000086">
    <property type="entry name" value="NUDIX_hydrolase_dom"/>
</dbReference>
<comment type="cofactor">
    <cofactor evidence="1 18">
        <name>Mg(2+)</name>
        <dbReference type="ChEBI" id="CHEBI:18420"/>
    </cofactor>
</comment>
<reference evidence="21 22" key="1">
    <citation type="submission" date="2019-06" db="EMBL/GenBank/DDBJ databases">
        <title>Lysobacter alkalisoli sp. nov. isolated from saline-alkali soil.</title>
        <authorList>
            <person name="Sun J.-Q."/>
            <person name="Xu L."/>
        </authorList>
    </citation>
    <scope>NUCLEOTIDE SEQUENCE [LARGE SCALE GENOMIC DNA]</scope>
    <source>
        <strain evidence="21 22">SJ-36</strain>
    </source>
</reference>
<evidence type="ECO:0000256" key="11">
    <source>
        <dbReference type="ARBA" id="ARBA00036904"/>
    </source>
</evidence>
<dbReference type="SUPFAM" id="SSF55811">
    <property type="entry name" value="Nudix"/>
    <property type="match status" value="1"/>
</dbReference>
<evidence type="ECO:0000256" key="12">
    <source>
        <dbReference type="ARBA" id="ARBA00038905"/>
    </source>
</evidence>
<keyword evidence="6" id="KW-0227">DNA damage</keyword>
<dbReference type="GO" id="GO:0046872">
    <property type="term" value="F:metal ion binding"/>
    <property type="evidence" value="ECO:0007669"/>
    <property type="project" value="UniProtKB-KW"/>
</dbReference>
<feature type="binding site" evidence="18">
    <location>
        <position position="44"/>
    </location>
    <ligand>
        <name>Mg(2+)</name>
        <dbReference type="ChEBI" id="CHEBI:18420"/>
    </ligand>
</feature>
<dbReference type="KEGG" id="lyj:FKV23_13265"/>
<dbReference type="SUPFAM" id="SSF51391">
    <property type="entry name" value="Thiamin phosphate synthase"/>
    <property type="match status" value="1"/>
</dbReference>
<dbReference type="CDD" id="cd00564">
    <property type="entry name" value="TMP_TenI"/>
    <property type="match status" value="1"/>
</dbReference>
<dbReference type="PANTHER" id="PTHR47707:SF1">
    <property type="entry name" value="NUDIX HYDROLASE FAMILY PROTEIN"/>
    <property type="match status" value="1"/>
</dbReference>
<dbReference type="PRINTS" id="PR00502">
    <property type="entry name" value="NUDIXFAMILY"/>
</dbReference>
<evidence type="ECO:0000256" key="17">
    <source>
        <dbReference type="PIRSR" id="PIRSR603561-1"/>
    </source>
</evidence>
<evidence type="ECO:0000256" key="8">
    <source>
        <dbReference type="ARBA" id="ARBA00022842"/>
    </source>
</evidence>
<evidence type="ECO:0000256" key="19">
    <source>
        <dbReference type="RuleBase" id="RU003476"/>
    </source>
</evidence>
<dbReference type="Gene3D" id="3.20.20.70">
    <property type="entry name" value="Aldolase class I"/>
    <property type="match status" value="1"/>
</dbReference>
<dbReference type="FunFam" id="3.90.79.10:FF:000014">
    <property type="entry name" value="8-oxo-dGTP diphosphatase MutT"/>
    <property type="match status" value="1"/>
</dbReference>
<feature type="binding site" evidence="17">
    <location>
        <begin position="41"/>
        <end position="44"/>
    </location>
    <ligand>
        <name>8-oxo-dGTP</name>
        <dbReference type="ChEBI" id="CHEBI:77896"/>
    </ligand>
</feature>
<protein>
    <recommendedName>
        <fullName evidence="13">8-oxo-dGTP diphosphatase</fullName>
        <ecNumber evidence="12">3.6.1.55</ecNumber>
    </recommendedName>
    <alternativeName>
        <fullName evidence="16">7,8-dihydro-8-oxoguanine-triphosphatase</fullName>
    </alternativeName>
    <alternativeName>
        <fullName evidence="15">Mutator protein MutT</fullName>
    </alternativeName>
    <alternativeName>
        <fullName evidence="14">dGTP pyrophosphohydrolase</fullName>
    </alternativeName>
</protein>
<evidence type="ECO:0000256" key="9">
    <source>
        <dbReference type="ARBA" id="ARBA00023204"/>
    </source>
</evidence>
<evidence type="ECO:0000256" key="16">
    <source>
        <dbReference type="ARBA" id="ARBA00042798"/>
    </source>
</evidence>